<dbReference type="NCBIfam" id="TIGR00787">
    <property type="entry name" value="dctP"/>
    <property type="match status" value="1"/>
</dbReference>
<dbReference type="PROSITE" id="PS51257">
    <property type="entry name" value="PROKAR_LIPOPROTEIN"/>
    <property type="match status" value="1"/>
</dbReference>
<protein>
    <submittedName>
        <fullName evidence="5">Solute-binding protein</fullName>
    </submittedName>
</protein>
<keyword evidence="3 4" id="KW-0732">Signal</keyword>
<organism evidence="5 6">
    <name type="scientific">Koleobacter methoxysyntrophicus</name>
    <dbReference type="NCBI Taxonomy" id="2751313"/>
    <lineage>
        <taxon>Bacteria</taxon>
        <taxon>Bacillati</taxon>
        <taxon>Bacillota</taxon>
        <taxon>Clostridia</taxon>
        <taxon>Koleobacterales</taxon>
        <taxon>Koleobacteraceae</taxon>
        <taxon>Koleobacter</taxon>
    </lineage>
</organism>
<dbReference type="Pfam" id="PF03480">
    <property type="entry name" value="DctP"/>
    <property type="match status" value="1"/>
</dbReference>
<dbReference type="GO" id="GO:0030288">
    <property type="term" value="C:outer membrane-bounded periplasmic space"/>
    <property type="evidence" value="ECO:0007669"/>
    <property type="project" value="InterPro"/>
</dbReference>
<dbReference type="RefSeq" id="WP_206706636.1">
    <property type="nucleotide sequence ID" value="NZ_CP059066.1"/>
</dbReference>
<evidence type="ECO:0000256" key="2">
    <source>
        <dbReference type="ARBA" id="ARBA00022448"/>
    </source>
</evidence>
<proteinExistence type="inferred from homology"/>
<gene>
    <name evidence="5" type="ORF">H0A61_01637</name>
</gene>
<evidence type="ECO:0000256" key="3">
    <source>
        <dbReference type="ARBA" id="ARBA00022729"/>
    </source>
</evidence>
<keyword evidence="2" id="KW-0813">Transport</keyword>
<evidence type="ECO:0000313" key="6">
    <source>
        <dbReference type="Proteomes" id="UP000662904"/>
    </source>
</evidence>
<dbReference type="KEGG" id="kme:H0A61_01637"/>
<dbReference type="EMBL" id="CP059066">
    <property type="protein sequence ID" value="QSQ09276.1"/>
    <property type="molecule type" value="Genomic_DNA"/>
</dbReference>
<dbReference type="InterPro" id="IPR038404">
    <property type="entry name" value="TRAP_DctP_sf"/>
</dbReference>
<evidence type="ECO:0000313" key="5">
    <source>
        <dbReference type="EMBL" id="QSQ09276.1"/>
    </source>
</evidence>
<evidence type="ECO:0000256" key="4">
    <source>
        <dbReference type="SAM" id="SignalP"/>
    </source>
</evidence>
<accession>A0A8A0RPZ7</accession>
<reference evidence="5" key="1">
    <citation type="submission" date="2020-07" db="EMBL/GenBank/DDBJ databases">
        <title>Koleobacter methoxysyntrophicus gen. nov., sp. nov., a novel anaerobic bacterium isolated from deep subsurface oil field and proposal of Koleobacterales ord. nov. in the phylum Firmicutes.</title>
        <authorList>
            <person name="Sakamoto S."/>
            <person name="Tamaki H."/>
        </authorList>
    </citation>
    <scope>NUCLEOTIDE SEQUENCE</scope>
    <source>
        <strain evidence="5">NRmbB1</strain>
    </source>
</reference>
<feature type="chain" id="PRO_5038889546" evidence="4">
    <location>
        <begin position="22"/>
        <end position="340"/>
    </location>
</feature>
<dbReference type="InterPro" id="IPR004682">
    <property type="entry name" value="TRAP_DctP"/>
</dbReference>
<dbReference type="AlphaFoldDB" id="A0A8A0RPZ7"/>
<dbReference type="NCBIfam" id="NF037995">
    <property type="entry name" value="TRAP_S1"/>
    <property type="match status" value="1"/>
</dbReference>
<dbReference type="PANTHER" id="PTHR33376">
    <property type="match status" value="1"/>
</dbReference>
<dbReference type="Gene3D" id="3.40.190.170">
    <property type="entry name" value="Bacterial extracellular solute-binding protein, family 7"/>
    <property type="match status" value="1"/>
</dbReference>
<sequence>MKKALLLVLAAILLFTFSACGTQDQKATSKGPKTIKIAHGASESYHMHRAWLKFKEELEKGGKFKVEIYPSSQFGNDAEMIESVKTGDLTIATPPSSFLTDEAPKMALIELPYVFPSRQAAIDTLNGEWGQARLKELEDNGLVGLGYLENGLRHLTNSKRPVRTPEDLKGLKLRTMQVPAHVYLWNDLGATAEGAPFPELYTNLSTGVFDGQENPIAHIYSQKFYEVQDYITLTGHVYTAYVPVVNIDFWNSLSEEEKREIREAFEVARKYQLSLIEEEEAQQLEEIRNNKIYPTTVIELTSEEKQKFIDAAQPTLQHYRDKLGAEAFDEFMAAVKKASK</sequence>
<evidence type="ECO:0000256" key="1">
    <source>
        <dbReference type="ARBA" id="ARBA00009023"/>
    </source>
</evidence>
<dbReference type="PIRSF" id="PIRSF006470">
    <property type="entry name" value="DctB"/>
    <property type="match status" value="1"/>
</dbReference>
<comment type="similarity">
    <text evidence="1">Belongs to the bacterial solute-binding protein 7 family.</text>
</comment>
<dbReference type="Proteomes" id="UP000662904">
    <property type="component" value="Chromosome"/>
</dbReference>
<dbReference type="GO" id="GO:0055085">
    <property type="term" value="P:transmembrane transport"/>
    <property type="evidence" value="ECO:0007669"/>
    <property type="project" value="InterPro"/>
</dbReference>
<dbReference type="InterPro" id="IPR018389">
    <property type="entry name" value="DctP_fam"/>
</dbReference>
<feature type="signal peptide" evidence="4">
    <location>
        <begin position="1"/>
        <end position="21"/>
    </location>
</feature>
<dbReference type="PANTHER" id="PTHR33376:SF7">
    <property type="entry name" value="C4-DICARBOXYLATE-BINDING PROTEIN DCTB"/>
    <property type="match status" value="1"/>
</dbReference>
<keyword evidence="6" id="KW-1185">Reference proteome</keyword>
<name>A0A8A0RPZ7_9FIRM</name>